<feature type="region of interest" description="Disordered" evidence="1">
    <location>
        <begin position="41"/>
        <end position="87"/>
    </location>
</feature>
<evidence type="ECO:0000313" key="3">
    <source>
        <dbReference type="EMBL" id="CCA70267.1"/>
    </source>
</evidence>
<proteinExistence type="predicted"/>
<feature type="compositionally biased region" description="Acidic residues" evidence="1">
    <location>
        <begin position="78"/>
        <end position="87"/>
    </location>
</feature>
<evidence type="ECO:0000313" key="4">
    <source>
        <dbReference type="Proteomes" id="UP000007148"/>
    </source>
</evidence>
<evidence type="ECO:0000256" key="1">
    <source>
        <dbReference type="SAM" id="MobiDB-lite"/>
    </source>
</evidence>
<feature type="compositionally biased region" description="Basic and acidic residues" evidence="1">
    <location>
        <begin position="41"/>
        <end position="52"/>
    </location>
</feature>
<dbReference type="AlphaFoldDB" id="G4TG36"/>
<keyword evidence="4" id="KW-1185">Reference proteome</keyword>
<evidence type="ECO:0000256" key="2">
    <source>
        <dbReference type="SAM" id="SignalP"/>
    </source>
</evidence>
<comment type="caution">
    <text evidence="3">The sequence shown here is derived from an EMBL/GenBank/DDBJ whole genome shotgun (WGS) entry which is preliminary data.</text>
</comment>
<feature type="signal peptide" evidence="2">
    <location>
        <begin position="1"/>
        <end position="20"/>
    </location>
</feature>
<gene>
    <name evidence="3" type="ORF">PIIN_04206</name>
</gene>
<name>G4TG36_SERID</name>
<keyword evidence="2" id="KW-0732">Signal</keyword>
<dbReference type="Proteomes" id="UP000007148">
    <property type="component" value="Unassembled WGS sequence"/>
</dbReference>
<protein>
    <submittedName>
        <fullName evidence="3">Uncharacterized protein</fullName>
    </submittedName>
</protein>
<dbReference type="InParanoid" id="G4TG36"/>
<dbReference type="HOGENOM" id="CLU_2484139_0_0_1"/>
<feature type="chain" id="PRO_5003469081" evidence="2">
    <location>
        <begin position="21"/>
        <end position="87"/>
    </location>
</feature>
<organism evidence="3 4">
    <name type="scientific">Serendipita indica (strain DSM 11827)</name>
    <name type="common">Root endophyte fungus</name>
    <name type="synonym">Piriformospora indica</name>
    <dbReference type="NCBI Taxonomy" id="1109443"/>
    <lineage>
        <taxon>Eukaryota</taxon>
        <taxon>Fungi</taxon>
        <taxon>Dikarya</taxon>
        <taxon>Basidiomycota</taxon>
        <taxon>Agaricomycotina</taxon>
        <taxon>Agaricomycetes</taxon>
        <taxon>Sebacinales</taxon>
        <taxon>Serendipitaceae</taxon>
        <taxon>Serendipita</taxon>
    </lineage>
</organism>
<accession>G4TG36</accession>
<reference evidence="3 4" key="1">
    <citation type="journal article" date="2011" name="PLoS Pathog.">
        <title>Endophytic Life Strategies Decoded by Genome and Transcriptome Analyses of the Mutualistic Root Symbiont Piriformospora indica.</title>
        <authorList>
            <person name="Zuccaro A."/>
            <person name="Lahrmann U."/>
            <person name="Guldener U."/>
            <person name="Langen G."/>
            <person name="Pfiffi S."/>
            <person name="Biedenkopf D."/>
            <person name="Wong P."/>
            <person name="Samans B."/>
            <person name="Grimm C."/>
            <person name="Basiewicz M."/>
            <person name="Murat C."/>
            <person name="Martin F."/>
            <person name="Kogel K.H."/>
        </authorList>
    </citation>
    <scope>NUCLEOTIDE SEQUENCE [LARGE SCALE GENOMIC DNA]</scope>
    <source>
        <strain evidence="3 4">DSM 11827</strain>
    </source>
</reference>
<sequence>MKTIIFYFFALFFFSWSTFAAPIIPENYDLVKREHSHIQKHDQHHAVLDSHHPTPQCGNEHAHRITSKHSSEHAAIEAFDDSVYEPL</sequence>
<dbReference type="EMBL" id="CAFZ01000077">
    <property type="protein sequence ID" value="CCA70267.1"/>
    <property type="molecule type" value="Genomic_DNA"/>
</dbReference>